<evidence type="ECO:0000259" key="1">
    <source>
        <dbReference type="Pfam" id="PF03050"/>
    </source>
</evidence>
<organism evidence="2 3">
    <name type="scientific">Bacteroides fragilis</name>
    <dbReference type="NCBI Taxonomy" id="817"/>
    <lineage>
        <taxon>Bacteria</taxon>
        <taxon>Pseudomonadati</taxon>
        <taxon>Bacteroidota</taxon>
        <taxon>Bacteroidia</taxon>
        <taxon>Bacteroidales</taxon>
        <taxon>Bacteroidaceae</taxon>
        <taxon>Bacteroides</taxon>
    </lineage>
</organism>
<dbReference type="InterPro" id="IPR004291">
    <property type="entry name" value="Transposase_IS66_central"/>
</dbReference>
<evidence type="ECO:0000313" key="3">
    <source>
        <dbReference type="Proteomes" id="UP000284614"/>
    </source>
</evidence>
<sequence length="125" mass="14595">MLQLLKPIFDDTKDIAATLFIKAVRYAANEWKAVRRYVNNDRAEIDNNTAERLMKPIYLGRKNYLFYGSEQAAKNTSLIYSFIESYKMNRIRSVKYIADVLRKLVSGETDNMTLLPMNIAKQLNY</sequence>
<proteinExistence type="predicted"/>
<dbReference type="PANTHER" id="PTHR33678:SF1">
    <property type="entry name" value="BLL1576 PROTEIN"/>
    <property type="match status" value="1"/>
</dbReference>
<gene>
    <name evidence="2" type="ORF">DXA27_19355</name>
</gene>
<accession>A0A413JUN2</accession>
<dbReference type="EMBL" id="QSDG01000022">
    <property type="protein sequence ID" value="RGY65587.1"/>
    <property type="molecule type" value="Genomic_DNA"/>
</dbReference>
<name>A0A413JUN2_BACFG</name>
<feature type="domain" description="Transposase IS66 central" evidence="1">
    <location>
        <begin position="18"/>
        <end position="74"/>
    </location>
</feature>
<dbReference type="AlphaFoldDB" id="A0A413JUN2"/>
<protein>
    <recommendedName>
        <fullName evidence="1">Transposase IS66 central domain-containing protein</fullName>
    </recommendedName>
</protein>
<dbReference type="PANTHER" id="PTHR33678">
    <property type="entry name" value="BLL1576 PROTEIN"/>
    <property type="match status" value="1"/>
</dbReference>
<dbReference type="InterPro" id="IPR052344">
    <property type="entry name" value="Transposase-related"/>
</dbReference>
<reference evidence="2 3" key="1">
    <citation type="submission" date="2018-08" db="EMBL/GenBank/DDBJ databases">
        <title>A genome reference for cultivated species of the human gut microbiota.</title>
        <authorList>
            <person name="Zou Y."/>
            <person name="Xue W."/>
            <person name="Luo G."/>
        </authorList>
    </citation>
    <scope>NUCLEOTIDE SEQUENCE [LARGE SCALE GENOMIC DNA]</scope>
    <source>
        <strain evidence="2 3">OF01-1</strain>
    </source>
</reference>
<dbReference type="Proteomes" id="UP000284614">
    <property type="component" value="Unassembled WGS sequence"/>
</dbReference>
<evidence type="ECO:0000313" key="2">
    <source>
        <dbReference type="EMBL" id="RGY65587.1"/>
    </source>
</evidence>
<dbReference type="Pfam" id="PF03050">
    <property type="entry name" value="DDE_Tnp_IS66"/>
    <property type="match status" value="1"/>
</dbReference>
<comment type="caution">
    <text evidence="2">The sequence shown here is derived from an EMBL/GenBank/DDBJ whole genome shotgun (WGS) entry which is preliminary data.</text>
</comment>